<keyword evidence="9 13" id="KW-0472">Membrane</keyword>
<evidence type="ECO:0000256" key="1">
    <source>
        <dbReference type="ARBA" id="ARBA00004141"/>
    </source>
</evidence>
<keyword evidence="18" id="KW-1185">Reference proteome</keyword>
<evidence type="ECO:0000256" key="8">
    <source>
        <dbReference type="ARBA" id="ARBA00023098"/>
    </source>
</evidence>
<keyword evidence="6 13" id="KW-1133">Transmembrane helix</keyword>
<keyword evidence="5" id="KW-0752">Steroid biosynthesis</keyword>
<dbReference type="STRING" id="45235.A0A2K3QHT0"/>
<dbReference type="GO" id="GO:0016126">
    <property type="term" value="P:sterol biosynthetic process"/>
    <property type="evidence" value="ECO:0007669"/>
    <property type="project" value="UniProtKB-KW"/>
</dbReference>
<dbReference type="GO" id="GO:0047750">
    <property type="term" value="F:cholestenol delta-isomerase activity"/>
    <property type="evidence" value="ECO:0007669"/>
    <property type="project" value="InterPro"/>
</dbReference>
<keyword evidence="10" id="KW-1207">Sterol metabolism</keyword>
<evidence type="ECO:0000256" key="4">
    <source>
        <dbReference type="ARBA" id="ARBA00022692"/>
    </source>
</evidence>
<gene>
    <name evidence="17" type="ORF">TCAP_03016</name>
</gene>
<evidence type="ECO:0000256" key="12">
    <source>
        <dbReference type="ARBA" id="ARBA00023235"/>
    </source>
</evidence>
<feature type="transmembrane region" description="Helical" evidence="15">
    <location>
        <begin position="144"/>
        <end position="163"/>
    </location>
</feature>
<keyword evidence="11" id="KW-0753">Steroid metabolism</keyword>
<feature type="transmembrane region" description="Helical" evidence="15">
    <location>
        <begin position="112"/>
        <end position="137"/>
    </location>
</feature>
<keyword evidence="12 17" id="KW-0413">Isomerase</keyword>
<evidence type="ECO:0000313" key="18">
    <source>
        <dbReference type="Proteomes" id="UP000236621"/>
    </source>
</evidence>
<name>A0A2K3QHT0_9HYPO</name>
<proteinExistence type="inferred from homology"/>
<keyword evidence="3" id="KW-0444">Lipid biosynthesis</keyword>
<evidence type="ECO:0000256" key="15">
    <source>
        <dbReference type="SAM" id="Phobius"/>
    </source>
</evidence>
<evidence type="ECO:0000256" key="5">
    <source>
        <dbReference type="ARBA" id="ARBA00022955"/>
    </source>
</evidence>
<organism evidence="17 18">
    <name type="scientific">Tolypocladium capitatum</name>
    <dbReference type="NCBI Taxonomy" id="45235"/>
    <lineage>
        <taxon>Eukaryota</taxon>
        <taxon>Fungi</taxon>
        <taxon>Dikarya</taxon>
        <taxon>Ascomycota</taxon>
        <taxon>Pezizomycotina</taxon>
        <taxon>Sordariomycetes</taxon>
        <taxon>Hypocreomycetidae</taxon>
        <taxon>Hypocreales</taxon>
        <taxon>Ophiocordycipitaceae</taxon>
        <taxon>Tolypocladium</taxon>
    </lineage>
</organism>
<protein>
    <submittedName>
        <fullName evidence="17">3-beta-hydroxysteroid-Delta(8), Delta(7)-isomerase</fullName>
    </submittedName>
</protein>
<sequence>MAATDPHPYFPPAAIIPGFAPNESSLTRLLPLFGCTVAAVVAAAYCLALRSRSRLRPVDRFAAAWFALCESLRLHQGYYIYNRTSVAGLQDPFAQLWKEYALSDSRYLTSDIFTVCVETITVFVWGPLCALTVLAVVRGSPTRHVSQVVVCTAHLYGVALYYATNWTEHRFTGVAYSRPEFRYFWVYYVGFNLPWVIVPLGGHGIRGLAGEAGSAQEELRLPSDGAPSMPSMPSMLASSHLQTEPGFSKACTAQGWRYPRANDTDRAGTAPIPA</sequence>
<accession>A0A2K3QHT0</accession>
<dbReference type="InterPro" id="IPR033118">
    <property type="entry name" value="EXPERA"/>
</dbReference>
<comment type="caution">
    <text evidence="17">The sequence shown here is derived from an EMBL/GenBank/DDBJ whole genome shotgun (WGS) entry which is preliminary data.</text>
</comment>
<comment type="similarity">
    <text evidence="2">Belongs to the EBP family.</text>
</comment>
<evidence type="ECO:0000256" key="3">
    <source>
        <dbReference type="ARBA" id="ARBA00022516"/>
    </source>
</evidence>
<evidence type="ECO:0000256" key="11">
    <source>
        <dbReference type="ARBA" id="ARBA00023221"/>
    </source>
</evidence>
<dbReference type="InterPro" id="IPR007905">
    <property type="entry name" value="EBP"/>
</dbReference>
<dbReference type="GO" id="GO:0005783">
    <property type="term" value="C:endoplasmic reticulum"/>
    <property type="evidence" value="ECO:0007669"/>
    <property type="project" value="TreeGrafter"/>
</dbReference>
<dbReference type="PANTHER" id="PTHR14207:SF0">
    <property type="entry name" value="3-BETA-HYDROXYSTEROID-DELTA(8),DELTA(7)-ISOMERASE"/>
    <property type="match status" value="1"/>
</dbReference>
<dbReference type="AlphaFoldDB" id="A0A2K3QHT0"/>
<evidence type="ECO:0000256" key="13">
    <source>
        <dbReference type="PROSITE-ProRule" id="PRU01087"/>
    </source>
</evidence>
<evidence type="ECO:0000313" key="17">
    <source>
        <dbReference type="EMBL" id="PNY27073.1"/>
    </source>
</evidence>
<evidence type="ECO:0000256" key="2">
    <source>
        <dbReference type="ARBA" id="ARBA00008337"/>
    </source>
</evidence>
<dbReference type="PROSITE" id="PS51751">
    <property type="entry name" value="EXPERA"/>
    <property type="match status" value="1"/>
</dbReference>
<reference evidence="17 18" key="1">
    <citation type="submission" date="2017-08" db="EMBL/GenBank/DDBJ databases">
        <title>Harnessing the power of phylogenomics to disentangle the directionality and signatures of interkingdom host jumping in the parasitic fungal genus Tolypocladium.</title>
        <authorList>
            <person name="Quandt C.A."/>
            <person name="Patterson W."/>
            <person name="Spatafora J.W."/>
        </authorList>
    </citation>
    <scope>NUCLEOTIDE SEQUENCE [LARGE SCALE GENOMIC DNA]</scope>
    <source>
        <strain evidence="17 18">CBS 113982</strain>
    </source>
</reference>
<evidence type="ECO:0000256" key="14">
    <source>
        <dbReference type="SAM" id="MobiDB-lite"/>
    </source>
</evidence>
<dbReference type="Pfam" id="PF05241">
    <property type="entry name" value="EBP"/>
    <property type="match status" value="1"/>
</dbReference>
<dbReference type="GO" id="GO:0000247">
    <property type="term" value="F:C-8 sterol isomerase activity"/>
    <property type="evidence" value="ECO:0007669"/>
    <property type="project" value="TreeGrafter"/>
</dbReference>
<evidence type="ECO:0000256" key="10">
    <source>
        <dbReference type="ARBA" id="ARBA00023166"/>
    </source>
</evidence>
<evidence type="ECO:0000256" key="9">
    <source>
        <dbReference type="ARBA" id="ARBA00023136"/>
    </source>
</evidence>
<feature type="region of interest" description="Disordered" evidence="14">
    <location>
        <begin position="251"/>
        <end position="274"/>
    </location>
</feature>
<comment type="subcellular location">
    <subcellularLocation>
        <location evidence="1">Membrane</location>
        <topology evidence="1">Multi-pass membrane protein</topology>
    </subcellularLocation>
</comment>
<evidence type="ECO:0000256" key="7">
    <source>
        <dbReference type="ARBA" id="ARBA00023011"/>
    </source>
</evidence>
<feature type="domain" description="EXPERA" evidence="16">
    <location>
        <begin position="58"/>
        <end position="203"/>
    </location>
</feature>
<keyword evidence="7" id="KW-0756">Sterol biosynthesis</keyword>
<keyword evidence="8" id="KW-0443">Lipid metabolism</keyword>
<dbReference type="EMBL" id="NRSZ01000465">
    <property type="protein sequence ID" value="PNY27073.1"/>
    <property type="molecule type" value="Genomic_DNA"/>
</dbReference>
<dbReference type="GO" id="GO:0016020">
    <property type="term" value="C:membrane"/>
    <property type="evidence" value="ECO:0007669"/>
    <property type="project" value="UniProtKB-SubCell"/>
</dbReference>
<evidence type="ECO:0000259" key="16">
    <source>
        <dbReference type="PROSITE" id="PS51751"/>
    </source>
</evidence>
<feature type="transmembrane region" description="Helical" evidence="15">
    <location>
        <begin position="183"/>
        <end position="201"/>
    </location>
</feature>
<feature type="transmembrane region" description="Helical" evidence="15">
    <location>
        <begin position="29"/>
        <end position="49"/>
    </location>
</feature>
<dbReference type="Proteomes" id="UP000236621">
    <property type="component" value="Unassembled WGS sequence"/>
</dbReference>
<keyword evidence="4 13" id="KW-0812">Transmembrane</keyword>
<dbReference type="PANTHER" id="PTHR14207">
    <property type="entry name" value="STEROL ISOMERASE"/>
    <property type="match status" value="1"/>
</dbReference>
<dbReference type="OrthoDB" id="58557at2759"/>
<dbReference type="GO" id="GO:0004769">
    <property type="term" value="F:steroid Delta-isomerase activity"/>
    <property type="evidence" value="ECO:0007669"/>
    <property type="project" value="TreeGrafter"/>
</dbReference>
<evidence type="ECO:0000256" key="6">
    <source>
        <dbReference type="ARBA" id="ARBA00022989"/>
    </source>
</evidence>